<evidence type="ECO:0000256" key="2">
    <source>
        <dbReference type="SAM" id="Phobius"/>
    </source>
</evidence>
<dbReference type="InterPro" id="IPR009635">
    <property type="entry name" value="NPDC1"/>
</dbReference>
<dbReference type="Pfam" id="PF06809">
    <property type="entry name" value="NPDC1"/>
    <property type="match status" value="1"/>
</dbReference>
<feature type="region of interest" description="Disordered" evidence="1">
    <location>
        <begin position="1"/>
        <end position="31"/>
    </location>
</feature>
<accession>A0A2T7NMB9</accession>
<evidence type="ECO:0008006" key="5">
    <source>
        <dbReference type="Google" id="ProtNLM"/>
    </source>
</evidence>
<dbReference type="Proteomes" id="UP000245119">
    <property type="component" value="Linkage Group LG11"/>
</dbReference>
<dbReference type="EMBL" id="PZQS01000011">
    <property type="protein sequence ID" value="PVD22315.1"/>
    <property type="molecule type" value="Genomic_DNA"/>
</dbReference>
<name>A0A2T7NMB9_POMCA</name>
<feature type="region of interest" description="Disordered" evidence="1">
    <location>
        <begin position="174"/>
        <end position="237"/>
    </location>
</feature>
<sequence length="237" mass="25746">MLERYSAGESVEPGDQYGEDDDYNNGLAPVGIAQKQTLERTTRSIPVREVKLPMSDNDDRKEPLALPVIATKASNQQQGVDSSGHVASSSIIFIMTVAASSVAAAIGIIMAGVCWYKYHKSKKAATSVEYPAYGVTGPTKDRLPSPGDRKLAQSAQMYHYQHQKQQMIAMEKANGDMKHDASDDESEEDNVEGDYTVYECPGLAPTGEMEVKNPLFRGEDTPSTPNNDDTQRPAGGN</sequence>
<gene>
    <name evidence="3" type="ORF">C0Q70_18124</name>
</gene>
<feature type="transmembrane region" description="Helical" evidence="2">
    <location>
        <begin position="91"/>
        <end position="116"/>
    </location>
</feature>
<dbReference type="PANTHER" id="PTHR23352">
    <property type="entry name" value="NEURAL PROLIFERATION DIFFERENTIATION AND CONTROL PROTEIN-1 NPDC-1 PROTEIN"/>
    <property type="match status" value="1"/>
</dbReference>
<dbReference type="GO" id="GO:0016020">
    <property type="term" value="C:membrane"/>
    <property type="evidence" value="ECO:0007669"/>
    <property type="project" value="InterPro"/>
</dbReference>
<evidence type="ECO:0000256" key="1">
    <source>
        <dbReference type="SAM" id="MobiDB-lite"/>
    </source>
</evidence>
<organism evidence="3 4">
    <name type="scientific">Pomacea canaliculata</name>
    <name type="common">Golden apple snail</name>
    <dbReference type="NCBI Taxonomy" id="400727"/>
    <lineage>
        <taxon>Eukaryota</taxon>
        <taxon>Metazoa</taxon>
        <taxon>Spiralia</taxon>
        <taxon>Lophotrochozoa</taxon>
        <taxon>Mollusca</taxon>
        <taxon>Gastropoda</taxon>
        <taxon>Caenogastropoda</taxon>
        <taxon>Architaenioglossa</taxon>
        <taxon>Ampullarioidea</taxon>
        <taxon>Ampullariidae</taxon>
        <taxon>Pomacea</taxon>
    </lineage>
</organism>
<dbReference type="OrthoDB" id="6270617at2759"/>
<evidence type="ECO:0000313" key="3">
    <source>
        <dbReference type="EMBL" id="PVD22315.1"/>
    </source>
</evidence>
<keyword evidence="2" id="KW-1133">Transmembrane helix</keyword>
<dbReference type="AlphaFoldDB" id="A0A2T7NMB9"/>
<comment type="caution">
    <text evidence="3">The sequence shown here is derived from an EMBL/GenBank/DDBJ whole genome shotgun (WGS) entry which is preliminary data.</text>
</comment>
<dbReference type="PANTHER" id="PTHR23352:SF2">
    <property type="entry name" value="NEURAL PROLIFERATION DIFFERENTIATION AND CONTROL PROTEIN 1"/>
    <property type="match status" value="1"/>
</dbReference>
<feature type="compositionally biased region" description="Acidic residues" evidence="1">
    <location>
        <begin position="182"/>
        <end position="192"/>
    </location>
</feature>
<evidence type="ECO:0000313" key="4">
    <source>
        <dbReference type="Proteomes" id="UP000245119"/>
    </source>
</evidence>
<keyword evidence="2" id="KW-0472">Membrane</keyword>
<proteinExistence type="predicted"/>
<keyword evidence="4" id="KW-1185">Reference proteome</keyword>
<protein>
    <recommendedName>
        <fullName evidence="5">Neural proliferation differentiation and control protein 1</fullName>
    </recommendedName>
</protein>
<keyword evidence="2" id="KW-0812">Transmembrane</keyword>
<reference evidence="3 4" key="1">
    <citation type="submission" date="2018-04" db="EMBL/GenBank/DDBJ databases">
        <title>The genome of golden apple snail Pomacea canaliculata provides insight into stress tolerance and invasive adaptation.</title>
        <authorList>
            <person name="Liu C."/>
            <person name="Liu B."/>
            <person name="Ren Y."/>
            <person name="Zhang Y."/>
            <person name="Wang H."/>
            <person name="Li S."/>
            <person name="Jiang F."/>
            <person name="Yin L."/>
            <person name="Zhang G."/>
            <person name="Qian W."/>
            <person name="Fan W."/>
        </authorList>
    </citation>
    <scope>NUCLEOTIDE SEQUENCE [LARGE SCALE GENOMIC DNA]</scope>
    <source>
        <strain evidence="3">SZHN2017</strain>
        <tissue evidence="3">Muscle</tissue>
    </source>
</reference>